<proteinExistence type="predicted"/>
<name>A0A0E0QNZ9_ORYRU</name>
<keyword evidence="2" id="KW-1185">Reference proteome</keyword>
<dbReference type="Proteomes" id="UP000008022">
    <property type="component" value="Unassembled WGS sequence"/>
</dbReference>
<reference evidence="2" key="1">
    <citation type="submission" date="2013-06" db="EMBL/GenBank/DDBJ databases">
        <authorList>
            <person name="Zhao Q."/>
        </authorList>
    </citation>
    <scope>NUCLEOTIDE SEQUENCE</scope>
    <source>
        <strain evidence="2">cv. W1943</strain>
    </source>
</reference>
<dbReference type="AlphaFoldDB" id="A0A0E0QNZ9"/>
<organism evidence="1 2">
    <name type="scientific">Oryza rufipogon</name>
    <name type="common">Brownbeard rice</name>
    <name type="synonym">Asian wild rice</name>
    <dbReference type="NCBI Taxonomy" id="4529"/>
    <lineage>
        <taxon>Eukaryota</taxon>
        <taxon>Viridiplantae</taxon>
        <taxon>Streptophyta</taxon>
        <taxon>Embryophyta</taxon>
        <taxon>Tracheophyta</taxon>
        <taxon>Spermatophyta</taxon>
        <taxon>Magnoliopsida</taxon>
        <taxon>Liliopsida</taxon>
        <taxon>Poales</taxon>
        <taxon>Poaceae</taxon>
        <taxon>BOP clade</taxon>
        <taxon>Oryzoideae</taxon>
        <taxon>Oryzeae</taxon>
        <taxon>Oryzinae</taxon>
        <taxon>Oryza</taxon>
    </lineage>
</organism>
<dbReference type="OMA" id="LAPSIWC"/>
<accession>A0A0E0QNZ9</accession>
<evidence type="ECO:0000313" key="2">
    <source>
        <dbReference type="Proteomes" id="UP000008022"/>
    </source>
</evidence>
<dbReference type="EnsemblPlants" id="ORUFI09G03820.1">
    <property type="protein sequence ID" value="ORUFI09G03820.1"/>
    <property type="gene ID" value="ORUFI09G03820"/>
</dbReference>
<reference evidence="1" key="2">
    <citation type="submission" date="2015-06" db="UniProtKB">
        <authorList>
            <consortium name="EnsemblPlants"/>
        </authorList>
    </citation>
    <scope>IDENTIFICATION</scope>
</reference>
<dbReference type="Gramene" id="ORUFI09G03820.1">
    <property type="protein sequence ID" value="ORUFI09G03820.1"/>
    <property type="gene ID" value="ORUFI09G03820"/>
</dbReference>
<dbReference type="HOGENOM" id="CLU_174341_0_0_1"/>
<protein>
    <submittedName>
        <fullName evidence="1">Uncharacterized protein</fullName>
    </submittedName>
</protein>
<sequence length="109" mass="12142">MPTQTPPKLQLIKSSINYYYLPIRKKKKEIRKKSPMAKEKRILVEKKGGQNPELLAQLKRDSSGGEAIVLHGISASKHVATINSHSVCIVCLMLAPSIWCIPSHTIVLI</sequence>
<evidence type="ECO:0000313" key="1">
    <source>
        <dbReference type="EnsemblPlants" id="ORUFI09G03820.1"/>
    </source>
</evidence>